<accession>A0A4Z2IIX2</accession>
<evidence type="ECO:0000313" key="1">
    <source>
        <dbReference type="EMBL" id="TNN77394.1"/>
    </source>
</evidence>
<dbReference type="OrthoDB" id="69641at2759"/>
<dbReference type="EMBL" id="SRLO01000083">
    <property type="protein sequence ID" value="TNN77394.1"/>
    <property type="molecule type" value="Genomic_DNA"/>
</dbReference>
<gene>
    <name evidence="1" type="ORF">EYF80_012358</name>
</gene>
<evidence type="ECO:0000313" key="2">
    <source>
        <dbReference type="Proteomes" id="UP000314294"/>
    </source>
</evidence>
<dbReference type="Proteomes" id="UP000314294">
    <property type="component" value="Unassembled WGS sequence"/>
</dbReference>
<keyword evidence="2" id="KW-1185">Reference proteome</keyword>
<reference evidence="1 2" key="1">
    <citation type="submission" date="2019-03" db="EMBL/GenBank/DDBJ databases">
        <title>First draft genome of Liparis tanakae, snailfish: a comprehensive survey of snailfish specific genes.</title>
        <authorList>
            <person name="Kim W."/>
            <person name="Song I."/>
            <person name="Jeong J.-H."/>
            <person name="Kim D."/>
            <person name="Kim S."/>
            <person name="Ryu S."/>
            <person name="Song J.Y."/>
            <person name="Lee S.K."/>
        </authorList>
    </citation>
    <scope>NUCLEOTIDE SEQUENCE [LARGE SCALE GENOMIC DNA]</scope>
    <source>
        <tissue evidence="1">Muscle</tissue>
    </source>
</reference>
<protein>
    <submittedName>
        <fullName evidence="1">Uncharacterized protein</fullName>
    </submittedName>
</protein>
<proteinExistence type="predicted"/>
<comment type="caution">
    <text evidence="1">The sequence shown here is derived from an EMBL/GenBank/DDBJ whole genome shotgun (WGS) entry which is preliminary data.</text>
</comment>
<dbReference type="AlphaFoldDB" id="A0A4Z2IIX2"/>
<sequence>MWERDMVRLPSREKNCIINRSSSGIVGSVSLKKVATESENGLGNALTMGSVILQMAPFNRWTDSSISFKAWYILSVTPDEIFPAQASEAEELAPRDANLVDVGALPVVETTPRGQHQHPVIPLLPQSLHQGGHADKDISPQIEALRLAVGHLSVRLDAVFQTVELPTGVPHLDTSLADVHRDAFTLDGKKRS</sequence>
<name>A0A4Z2IIX2_9TELE</name>
<organism evidence="1 2">
    <name type="scientific">Liparis tanakae</name>
    <name type="common">Tanaka's snailfish</name>
    <dbReference type="NCBI Taxonomy" id="230148"/>
    <lineage>
        <taxon>Eukaryota</taxon>
        <taxon>Metazoa</taxon>
        <taxon>Chordata</taxon>
        <taxon>Craniata</taxon>
        <taxon>Vertebrata</taxon>
        <taxon>Euteleostomi</taxon>
        <taxon>Actinopterygii</taxon>
        <taxon>Neopterygii</taxon>
        <taxon>Teleostei</taxon>
        <taxon>Neoteleostei</taxon>
        <taxon>Acanthomorphata</taxon>
        <taxon>Eupercaria</taxon>
        <taxon>Perciformes</taxon>
        <taxon>Cottioidei</taxon>
        <taxon>Cottales</taxon>
        <taxon>Liparidae</taxon>
        <taxon>Liparis</taxon>
    </lineage>
</organism>